<sequence length="337" mass="34956">MPSVPPSFLSLDDDDPLSAPAPFFRPAAHFALPSASAPTPDPDLDDIVLVPPDQHNAVSAASPCPPSLSASASITPARPRDKPRLSLAGLALHSPSPIVGTPFELSPRFEYPFPASASASAGAHEDPYPYAAPAFAASASLPNLGALPGPRAGTDAKGLSPAHPKLRVRLRDREPPVPPSLARKRRGTVLVAGTPVRRRAPERERATSAERQRSDDTAVGEASAGPQRRDKEDGAERKHPWARLPVKDTLTPAPQNSSLKQEDQEGLPPPSAPIEVIDPSSTITPEIDTSDRAHAPKADPLHVAVAPPAEPPPPVVAAPASAPAFASGAAAVDEGPP</sequence>
<protein>
    <submittedName>
        <fullName evidence="2">Uncharacterized protein</fullName>
    </submittedName>
</protein>
<name>A0A8H7P435_9APHY</name>
<organism evidence="2 3">
    <name type="scientific">Rhodonia placenta</name>
    <dbReference type="NCBI Taxonomy" id="104341"/>
    <lineage>
        <taxon>Eukaryota</taxon>
        <taxon>Fungi</taxon>
        <taxon>Dikarya</taxon>
        <taxon>Basidiomycota</taxon>
        <taxon>Agaricomycotina</taxon>
        <taxon>Agaricomycetes</taxon>
        <taxon>Polyporales</taxon>
        <taxon>Adustoporiaceae</taxon>
        <taxon>Rhodonia</taxon>
    </lineage>
</organism>
<reference evidence="2" key="1">
    <citation type="submission" date="2020-11" db="EMBL/GenBank/DDBJ databases">
        <authorList>
            <person name="Koelle M."/>
            <person name="Horta M.A.C."/>
            <person name="Nowrousian M."/>
            <person name="Ohm R.A."/>
            <person name="Benz P."/>
            <person name="Pilgard A."/>
        </authorList>
    </citation>
    <scope>NUCLEOTIDE SEQUENCE</scope>
    <source>
        <strain evidence="2">FPRL280</strain>
    </source>
</reference>
<evidence type="ECO:0000313" key="3">
    <source>
        <dbReference type="Proteomes" id="UP000639403"/>
    </source>
</evidence>
<reference evidence="2" key="2">
    <citation type="journal article" name="Front. Microbiol.">
        <title>Degradative Capacity of Two Strains of Rhodonia placenta: From Phenotype to Genotype.</title>
        <authorList>
            <person name="Kolle M."/>
            <person name="Horta M.A.C."/>
            <person name="Nowrousian M."/>
            <person name="Ohm R.A."/>
            <person name="Benz J.P."/>
            <person name="Pilgard A."/>
        </authorList>
    </citation>
    <scope>NUCLEOTIDE SEQUENCE</scope>
    <source>
        <strain evidence="2">FPRL280</strain>
    </source>
</reference>
<proteinExistence type="predicted"/>
<evidence type="ECO:0000313" key="2">
    <source>
        <dbReference type="EMBL" id="KAF9815815.1"/>
    </source>
</evidence>
<feature type="compositionally biased region" description="Low complexity" evidence="1">
    <location>
        <begin position="317"/>
        <end position="337"/>
    </location>
</feature>
<feature type="compositionally biased region" description="Basic and acidic residues" evidence="1">
    <location>
        <begin position="289"/>
        <end position="300"/>
    </location>
</feature>
<feature type="region of interest" description="Disordered" evidence="1">
    <location>
        <begin position="56"/>
        <end position="82"/>
    </location>
</feature>
<feature type="compositionally biased region" description="Basic and acidic residues" evidence="1">
    <location>
        <begin position="199"/>
        <end position="216"/>
    </location>
</feature>
<dbReference type="AlphaFoldDB" id="A0A8H7P435"/>
<gene>
    <name evidence="2" type="ORF">IEO21_04327</name>
</gene>
<dbReference type="EMBL" id="JADOXO010000063">
    <property type="protein sequence ID" value="KAF9815815.1"/>
    <property type="molecule type" value="Genomic_DNA"/>
</dbReference>
<comment type="caution">
    <text evidence="2">The sequence shown here is derived from an EMBL/GenBank/DDBJ whole genome shotgun (WGS) entry which is preliminary data.</text>
</comment>
<accession>A0A8H7P435</accession>
<dbReference type="Proteomes" id="UP000639403">
    <property type="component" value="Unassembled WGS sequence"/>
</dbReference>
<evidence type="ECO:0000256" key="1">
    <source>
        <dbReference type="SAM" id="MobiDB-lite"/>
    </source>
</evidence>
<feature type="region of interest" description="Disordered" evidence="1">
    <location>
        <begin position="141"/>
        <end position="337"/>
    </location>
</feature>
<feature type="compositionally biased region" description="Low complexity" evidence="1">
    <location>
        <begin position="56"/>
        <end position="73"/>
    </location>
</feature>
<feature type="compositionally biased region" description="Basic and acidic residues" evidence="1">
    <location>
        <begin position="227"/>
        <end position="239"/>
    </location>
</feature>